<feature type="transmembrane region" description="Helical" evidence="13">
    <location>
        <begin position="6"/>
        <end position="21"/>
    </location>
</feature>
<dbReference type="NCBIfam" id="TIGR04265">
    <property type="entry name" value="bac_cardiolipin"/>
    <property type="match status" value="1"/>
</dbReference>
<evidence type="ECO:0000256" key="12">
    <source>
        <dbReference type="NCBIfam" id="TIGR04265"/>
    </source>
</evidence>
<gene>
    <name evidence="15" type="primary">cls</name>
    <name evidence="15" type="ORF">OS123_06900</name>
</gene>
<keyword evidence="8" id="KW-0443">Lipid metabolism</keyword>
<dbReference type="GO" id="GO:0005886">
    <property type="term" value="C:plasma membrane"/>
    <property type="evidence" value="ECO:0007669"/>
    <property type="project" value="UniProtKB-SubCell"/>
</dbReference>
<keyword evidence="10" id="KW-0594">Phospholipid biosynthesis</keyword>
<dbReference type="AlphaFoldDB" id="A0A9Q4GP29"/>
<dbReference type="InterPro" id="IPR022924">
    <property type="entry name" value="Cardiolipin_synthase"/>
</dbReference>
<dbReference type="CDD" id="cd09152">
    <property type="entry name" value="PLDc_EcCLS_like_1"/>
    <property type="match status" value="1"/>
</dbReference>
<evidence type="ECO:0000256" key="5">
    <source>
        <dbReference type="ARBA" id="ARBA00022692"/>
    </source>
</evidence>
<reference evidence="15" key="1">
    <citation type="submission" date="2022-11" db="EMBL/GenBank/DDBJ databases">
        <title>Corynebacterium sp. isolated from Penguins.</title>
        <authorList>
            <person name="Sedlar K."/>
            <person name="Svec P."/>
        </authorList>
    </citation>
    <scope>NUCLEOTIDE SEQUENCE</scope>
    <source>
        <strain evidence="15">P5875</strain>
    </source>
</reference>
<dbReference type="Pfam" id="PF13396">
    <property type="entry name" value="PLDc_N"/>
    <property type="match status" value="1"/>
</dbReference>
<dbReference type="EC" id="2.7.8.-" evidence="12"/>
<dbReference type="GO" id="GO:0008808">
    <property type="term" value="F:cardiolipin synthase activity"/>
    <property type="evidence" value="ECO:0007669"/>
    <property type="project" value="UniProtKB-UniRule"/>
</dbReference>
<feature type="domain" description="PLD phosphodiesterase" evidence="14">
    <location>
        <begin position="390"/>
        <end position="417"/>
    </location>
</feature>
<evidence type="ECO:0000256" key="11">
    <source>
        <dbReference type="ARBA" id="ARBA00023264"/>
    </source>
</evidence>
<dbReference type="PANTHER" id="PTHR21248">
    <property type="entry name" value="CARDIOLIPIN SYNTHASE"/>
    <property type="match status" value="1"/>
</dbReference>
<keyword evidence="7 13" id="KW-1133">Transmembrane helix</keyword>
<keyword evidence="3" id="KW-0444">Lipid biosynthesis</keyword>
<dbReference type="SMART" id="SM00155">
    <property type="entry name" value="PLDc"/>
    <property type="match status" value="2"/>
</dbReference>
<feature type="transmembrane region" description="Helical" evidence="13">
    <location>
        <begin position="33"/>
        <end position="51"/>
    </location>
</feature>
<dbReference type="Gene3D" id="3.30.870.10">
    <property type="entry name" value="Endonuclease Chain A"/>
    <property type="match status" value="2"/>
</dbReference>
<protein>
    <recommendedName>
        <fullName evidence="12">Cardiolipin synthase</fullName>
        <ecNumber evidence="12">2.7.8.-</ecNumber>
    </recommendedName>
</protein>
<dbReference type="PROSITE" id="PS50035">
    <property type="entry name" value="PLD"/>
    <property type="match status" value="2"/>
</dbReference>
<dbReference type="EMBL" id="JAPMKX010000002">
    <property type="protein sequence ID" value="MCX7538269.1"/>
    <property type="molecule type" value="Genomic_DNA"/>
</dbReference>
<accession>A0A9Q4GP29</accession>
<dbReference type="RefSeq" id="WP_267169422.1">
    <property type="nucleotide sequence ID" value="NZ_JAPMKX010000002.1"/>
</dbReference>
<keyword evidence="11" id="KW-1208">Phospholipid metabolism</keyword>
<evidence type="ECO:0000259" key="14">
    <source>
        <dbReference type="PROSITE" id="PS50035"/>
    </source>
</evidence>
<evidence type="ECO:0000256" key="4">
    <source>
        <dbReference type="ARBA" id="ARBA00022679"/>
    </source>
</evidence>
<evidence type="ECO:0000256" key="9">
    <source>
        <dbReference type="ARBA" id="ARBA00023136"/>
    </source>
</evidence>
<keyword evidence="5 13" id="KW-0812">Transmembrane</keyword>
<feature type="domain" description="PLD phosphodiesterase" evidence="14">
    <location>
        <begin position="214"/>
        <end position="241"/>
    </location>
</feature>
<evidence type="ECO:0000256" key="8">
    <source>
        <dbReference type="ARBA" id="ARBA00023098"/>
    </source>
</evidence>
<keyword evidence="6" id="KW-0677">Repeat</keyword>
<proteinExistence type="predicted"/>
<dbReference type="InterPro" id="IPR025202">
    <property type="entry name" value="PLD-like_dom"/>
</dbReference>
<keyword evidence="9 13" id="KW-0472">Membrane</keyword>
<organism evidence="15 16">
    <name type="scientific">Corynebacterium antarcticum</name>
    <dbReference type="NCBI Taxonomy" id="2800405"/>
    <lineage>
        <taxon>Bacteria</taxon>
        <taxon>Bacillati</taxon>
        <taxon>Actinomycetota</taxon>
        <taxon>Actinomycetes</taxon>
        <taxon>Mycobacteriales</taxon>
        <taxon>Corynebacteriaceae</taxon>
        <taxon>Corynebacterium</taxon>
    </lineage>
</organism>
<evidence type="ECO:0000256" key="10">
    <source>
        <dbReference type="ARBA" id="ARBA00023209"/>
    </source>
</evidence>
<dbReference type="InterPro" id="IPR001736">
    <property type="entry name" value="PLipase_D/transphosphatidylase"/>
</dbReference>
<sequence length="477" mass="53126">MTIVVILHILILIGFGLRILIRDDLEPPVRLAWLIILLVLPFIGAIIYFLFGEVDLGRSANRRHDEVWARMRRWGANFLGDPAVTDDLVDARYRPAFRYSASINGFHAVPGNRAELMTDAAETNRRLIADIDGATDHVHVLYYIWLTDTTGTDVARALIRAAERGVTCRALADGLGSRALIRSDLWREMADAGVQLGVALPLRNPLRTMFTSRIDLRNHRKITVIDGSVTYCGSRNSADPEFRVKPKYAPWVDIMLRFTGPVVSQNQLLFASDWAQTTGENLDVIPVPPQPADPAGFPAQVMGDGPTERQGATPQLFATLIASAHHRLTMSTPYFVPDETVVQALMAAAFRGVEVTMIFPENNDSWIVAGASRSYYRQLLAAGVRIHEFRGGLLHAKTLTIDDTITLIGSTNVDLRSFDLNYENNILLQDRGTTEAVRARQSEYLVSSREVSEAEVLGWSWYRRARHNVLATIGPVL</sequence>
<dbReference type="Proteomes" id="UP001070238">
    <property type="component" value="Unassembled WGS sequence"/>
</dbReference>
<dbReference type="SUPFAM" id="SSF56024">
    <property type="entry name" value="Phospholipase D/nuclease"/>
    <property type="match status" value="2"/>
</dbReference>
<keyword evidence="4" id="KW-0808">Transferase</keyword>
<dbReference type="CDD" id="cd09158">
    <property type="entry name" value="PLDc_EcCLS_like_2"/>
    <property type="match status" value="1"/>
</dbReference>
<dbReference type="PANTHER" id="PTHR21248:SF22">
    <property type="entry name" value="PHOSPHOLIPASE D"/>
    <property type="match status" value="1"/>
</dbReference>
<evidence type="ECO:0000256" key="3">
    <source>
        <dbReference type="ARBA" id="ARBA00022516"/>
    </source>
</evidence>
<evidence type="ECO:0000313" key="16">
    <source>
        <dbReference type="Proteomes" id="UP001070238"/>
    </source>
</evidence>
<evidence type="ECO:0000256" key="7">
    <source>
        <dbReference type="ARBA" id="ARBA00022989"/>
    </source>
</evidence>
<evidence type="ECO:0000256" key="1">
    <source>
        <dbReference type="ARBA" id="ARBA00004651"/>
    </source>
</evidence>
<dbReference type="InterPro" id="IPR027379">
    <property type="entry name" value="CLS_N"/>
</dbReference>
<dbReference type="GO" id="GO:0032049">
    <property type="term" value="P:cardiolipin biosynthetic process"/>
    <property type="evidence" value="ECO:0007669"/>
    <property type="project" value="UniProtKB-UniRule"/>
</dbReference>
<name>A0A9Q4GP29_9CORY</name>
<keyword evidence="2" id="KW-1003">Cell membrane</keyword>
<comment type="caution">
    <text evidence="15">The sequence shown here is derived from an EMBL/GenBank/DDBJ whole genome shotgun (WGS) entry which is preliminary data.</text>
</comment>
<evidence type="ECO:0000256" key="2">
    <source>
        <dbReference type="ARBA" id="ARBA00022475"/>
    </source>
</evidence>
<evidence type="ECO:0000256" key="13">
    <source>
        <dbReference type="SAM" id="Phobius"/>
    </source>
</evidence>
<dbReference type="Pfam" id="PF13091">
    <property type="entry name" value="PLDc_2"/>
    <property type="match status" value="2"/>
</dbReference>
<evidence type="ECO:0000256" key="6">
    <source>
        <dbReference type="ARBA" id="ARBA00022737"/>
    </source>
</evidence>
<comment type="subcellular location">
    <subcellularLocation>
        <location evidence="1">Cell membrane</location>
        <topology evidence="1">Multi-pass membrane protein</topology>
    </subcellularLocation>
</comment>
<evidence type="ECO:0000313" key="15">
    <source>
        <dbReference type="EMBL" id="MCX7538269.1"/>
    </source>
</evidence>